<comment type="caution">
    <text evidence="1">The sequence shown here is derived from an EMBL/GenBank/DDBJ whole genome shotgun (WGS) entry which is preliminary data.</text>
</comment>
<evidence type="ECO:0000313" key="1">
    <source>
        <dbReference type="EMBL" id="KAG0424532.1"/>
    </source>
</evidence>
<organism evidence="1 2">
    <name type="scientific">Ixodes persulcatus</name>
    <name type="common">Taiga tick</name>
    <dbReference type="NCBI Taxonomy" id="34615"/>
    <lineage>
        <taxon>Eukaryota</taxon>
        <taxon>Metazoa</taxon>
        <taxon>Ecdysozoa</taxon>
        <taxon>Arthropoda</taxon>
        <taxon>Chelicerata</taxon>
        <taxon>Arachnida</taxon>
        <taxon>Acari</taxon>
        <taxon>Parasitiformes</taxon>
        <taxon>Ixodida</taxon>
        <taxon>Ixodoidea</taxon>
        <taxon>Ixodidae</taxon>
        <taxon>Ixodinae</taxon>
        <taxon>Ixodes</taxon>
    </lineage>
</organism>
<feature type="non-terminal residue" evidence="1">
    <location>
        <position position="1"/>
    </location>
</feature>
<gene>
    <name evidence="1" type="ORF">HPB47_028241</name>
</gene>
<protein>
    <submittedName>
        <fullName evidence="1">Uncharacterized protein</fullName>
    </submittedName>
</protein>
<name>A0AC60PTT2_IXOPE</name>
<dbReference type="EMBL" id="JABSTQ010009964">
    <property type="protein sequence ID" value="KAG0424532.1"/>
    <property type="molecule type" value="Genomic_DNA"/>
</dbReference>
<sequence length="1124" mass="122905">RAIIDNPRLKVGGLGAEREDGKTTTKKFSDASSAVLSDSVLLLEFSDDTWFTSSTRLPSGNRDVTTFEKARLDSKNSKMVQSERCRGHPSSQSSAVNKSRFREGGLGGSAASYGDLARHSIGASRSPRNMMALLLTGVNSGRSIRLQGGLSGMAPGEPSLARMAAMHRRRRFVLLLLCLVTALGGAGADSDDGPDTAALPCTDCDPDGGGGDGGAVYPTDEDGAPTSPSPWGDASSETSPAATTPGPTEPYAPAVEYTIRTGKINITGQRDADQPQGVVHERGVREGISKSPSASPELRRFYAEPFSSRMHDCVTVMLWKNGPRAPRLPEDDIKVVIRPRDGLDTSRQNEVKIQRGILMAAKISTEEASGDVFRVNKDQNIMVVSTPVLENAQRYRGIVEILLDGKRFGVAAYATPPENTAKGVIHGIPEEDTEEDINDNLIGARNPSILQARRMGRSGSVVIVFEGKKVPYFVRYGATEKKCFLHKKKIECCGQCGRVGHRTDVCPRPEERRCKGCWTLNPPAEHACTPACGVCGKAHPTGDQKCRKKFKTPYIVLQRSWEKKRNKQDLLKQGEENFPKLLGDASRSRSRSRAEGRRSRSTSRTGGRQQSGSRSGGERHVNWAEMVSRKAPQNKGGNAFARMGQANELAEIKALLKQALAENKALREELNRLKEGTRERVEVVHAPEETISAESDGGESASPPLKRRALVMARPRREAREAKPVSGDQETFVTKNMLDSAITGCMERMLTALQSRASRLAHGTPNPFDAWAPGLHNTVEEIIEAQRVSQLERLTKSATGRHILASLGIRYERQTGEKADVPRRVREALVIPNIPKHMHPTHHVERRAARVKALQKRLSIAEGVLYTDAARAGGGAMVATVVNQQGDVVSSCSIKTSEPEVAEEVAIALAIQVRGARIVVSDSQQAIRQFAKGRITTAALKVLGDPEKTSTRIQLIWTPAHSSLPGNEKAHGAARELAHRAGEPLDPSLAFFSGGERLVTFRDILDHYTGERLRYPPAHPSLDKRTSVAWRRLQTGSFPSPSLLNKWYPDKYKPNCKLCGGHANLRHMVWECSRIDRKSHPLLEKIDNQESWETLLLCSDPSVQNQLVQLAEDAAKTQRVQAAV</sequence>
<accession>A0AC60PTT2</accession>
<keyword evidence="2" id="KW-1185">Reference proteome</keyword>
<dbReference type="Proteomes" id="UP000805193">
    <property type="component" value="Unassembled WGS sequence"/>
</dbReference>
<reference evidence="1 2" key="1">
    <citation type="journal article" date="2020" name="Cell">
        <title>Large-Scale Comparative Analyses of Tick Genomes Elucidate Their Genetic Diversity and Vector Capacities.</title>
        <authorList>
            <consortium name="Tick Genome and Microbiome Consortium (TIGMIC)"/>
            <person name="Jia N."/>
            <person name="Wang J."/>
            <person name="Shi W."/>
            <person name="Du L."/>
            <person name="Sun Y."/>
            <person name="Zhan W."/>
            <person name="Jiang J.F."/>
            <person name="Wang Q."/>
            <person name="Zhang B."/>
            <person name="Ji P."/>
            <person name="Bell-Sakyi L."/>
            <person name="Cui X.M."/>
            <person name="Yuan T.T."/>
            <person name="Jiang B.G."/>
            <person name="Yang W.F."/>
            <person name="Lam T.T."/>
            <person name="Chang Q.C."/>
            <person name="Ding S.J."/>
            <person name="Wang X.J."/>
            <person name="Zhu J.G."/>
            <person name="Ruan X.D."/>
            <person name="Zhao L."/>
            <person name="Wei J.T."/>
            <person name="Ye R.Z."/>
            <person name="Que T.C."/>
            <person name="Du C.H."/>
            <person name="Zhou Y.H."/>
            <person name="Cheng J.X."/>
            <person name="Dai P.F."/>
            <person name="Guo W.B."/>
            <person name="Han X.H."/>
            <person name="Huang E.J."/>
            <person name="Li L.F."/>
            <person name="Wei W."/>
            <person name="Gao Y.C."/>
            <person name="Liu J.Z."/>
            <person name="Shao H.Z."/>
            <person name="Wang X."/>
            <person name="Wang C.C."/>
            <person name="Yang T.C."/>
            <person name="Huo Q.B."/>
            <person name="Li W."/>
            <person name="Chen H.Y."/>
            <person name="Chen S.E."/>
            <person name="Zhou L.G."/>
            <person name="Ni X.B."/>
            <person name="Tian J.H."/>
            <person name="Sheng Y."/>
            <person name="Liu T."/>
            <person name="Pan Y.S."/>
            <person name="Xia L.Y."/>
            <person name="Li J."/>
            <person name="Zhao F."/>
            <person name="Cao W.C."/>
        </authorList>
    </citation>
    <scope>NUCLEOTIDE SEQUENCE [LARGE SCALE GENOMIC DNA]</scope>
    <source>
        <strain evidence="1">Iper-2018</strain>
    </source>
</reference>
<evidence type="ECO:0000313" key="2">
    <source>
        <dbReference type="Proteomes" id="UP000805193"/>
    </source>
</evidence>
<proteinExistence type="predicted"/>